<dbReference type="GO" id="GO:0016020">
    <property type="term" value="C:membrane"/>
    <property type="evidence" value="ECO:0007669"/>
    <property type="project" value="InterPro"/>
</dbReference>
<dbReference type="GO" id="GO:0005509">
    <property type="term" value="F:calcium ion binding"/>
    <property type="evidence" value="ECO:0007669"/>
    <property type="project" value="InterPro"/>
</dbReference>
<dbReference type="InterPro" id="IPR013320">
    <property type="entry name" value="ConA-like_dom_sf"/>
</dbReference>
<dbReference type="EMBL" id="ATBP01000573">
    <property type="protein sequence ID" value="ETR69734.1"/>
    <property type="molecule type" value="Genomic_DNA"/>
</dbReference>
<dbReference type="Gene3D" id="2.60.120.200">
    <property type="match status" value="1"/>
</dbReference>
<dbReference type="NCBIfam" id="NF038128">
    <property type="entry name" value="choice_anch_J"/>
    <property type="match status" value="1"/>
</dbReference>
<gene>
    <name evidence="1" type="ORF">OMM_03735</name>
</gene>
<name>A0A1V1P4K3_9BACT</name>
<evidence type="ECO:0000313" key="1">
    <source>
        <dbReference type="EMBL" id="ETR69734.1"/>
    </source>
</evidence>
<reference evidence="2" key="1">
    <citation type="submission" date="2012-11" db="EMBL/GenBank/DDBJ databases">
        <authorList>
            <person name="Lucero-Rivera Y.E."/>
            <person name="Tovar-Ramirez D."/>
        </authorList>
    </citation>
    <scope>NUCLEOTIDE SEQUENCE [LARGE SCALE GENOMIC DNA]</scope>
    <source>
        <strain evidence="2">Araruama</strain>
    </source>
</reference>
<sequence>MPSEVGPSICHSGSHCYGTVLFDNYPPSANQSRLISPSINLPEVINNDVIQLQLWHWFSYSTNGKRQIQIIVFNNVTKAWYDWETIHSDTTSDSNGWVLEKIDLTQYATKKVRIGFLHYGYSTYISPGWYIDDVQITLSGTPIQNQSKLPIVKELNIFPVNVFKNTFELNACPLNYISRYLTPGQIDVSYETQIAMEGGIPPYQFTVLSGVLPSGLKLHETNGTIYGIPTKAGAYTFSLVCEGQNNMPVTREFSIEVTQKLIFQTQNQLPNATVNTDILIPILASGGKAPYTFSFVDGILPDNIQLNPNGMLSGNALVAGEYAFTVMVSDFNKNAAQKTFSLLMYPGTPPVLVTGDLNADESLEISDAIIALQILTNCRGVPVYMDEHIDMMDVLMIMQALSR</sequence>
<dbReference type="Pfam" id="PF05345">
    <property type="entry name" value="He_PIG"/>
    <property type="match status" value="2"/>
</dbReference>
<dbReference type="InterPro" id="IPR015919">
    <property type="entry name" value="Cadherin-like_sf"/>
</dbReference>
<dbReference type="SUPFAM" id="SSF49313">
    <property type="entry name" value="Cadherin-like"/>
    <property type="match status" value="1"/>
</dbReference>
<dbReference type="InterPro" id="IPR013783">
    <property type="entry name" value="Ig-like_fold"/>
</dbReference>
<dbReference type="AlphaFoldDB" id="A0A1V1P4K3"/>
<dbReference type="Proteomes" id="UP000189670">
    <property type="component" value="Unassembled WGS sequence"/>
</dbReference>
<organism evidence="1 2">
    <name type="scientific">Candidatus Magnetoglobus multicellularis str. Araruama</name>
    <dbReference type="NCBI Taxonomy" id="890399"/>
    <lineage>
        <taxon>Bacteria</taxon>
        <taxon>Pseudomonadati</taxon>
        <taxon>Thermodesulfobacteriota</taxon>
        <taxon>Desulfobacteria</taxon>
        <taxon>Desulfobacterales</taxon>
        <taxon>Desulfobacteraceae</taxon>
        <taxon>Candidatus Magnetoglobus</taxon>
    </lineage>
</organism>
<dbReference type="Gene3D" id="2.60.40.10">
    <property type="entry name" value="Immunoglobulins"/>
    <property type="match status" value="2"/>
</dbReference>
<comment type="caution">
    <text evidence="1">The sequence shown here is derived from an EMBL/GenBank/DDBJ whole genome shotgun (WGS) entry which is preliminary data.</text>
</comment>
<proteinExistence type="predicted"/>
<accession>A0A1V1P4K3</accession>
<evidence type="ECO:0000313" key="2">
    <source>
        <dbReference type="Proteomes" id="UP000189670"/>
    </source>
</evidence>
<protein>
    <submittedName>
        <fullName evidence="1">Uncharacterized protein</fullName>
    </submittedName>
</protein>
<dbReference type="SUPFAM" id="SSF49899">
    <property type="entry name" value="Concanavalin A-like lectins/glucanases"/>
    <property type="match status" value="1"/>
</dbReference>